<keyword evidence="7" id="KW-0325">Glycoprotein</keyword>
<dbReference type="PANTHER" id="PTHR11884">
    <property type="entry name" value="SELECTIN LIGAND RELATED"/>
    <property type="match status" value="1"/>
</dbReference>
<dbReference type="InterPro" id="IPR001893">
    <property type="entry name" value="Cys-rich_GLG1_repeat"/>
</dbReference>
<dbReference type="Proteomes" id="UP000515160">
    <property type="component" value="Chromosome 3"/>
</dbReference>
<dbReference type="AlphaFoldDB" id="A0A6P8X4G3"/>
<feature type="repeat" description="Cys-rich GLG1" evidence="8">
    <location>
        <begin position="929"/>
        <end position="991"/>
    </location>
</feature>
<comment type="subcellular location">
    <subcellularLocation>
        <location evidence="1">Membrane</location>
        <topology evidence="1">Single-pass type I membrane protein</topology>
    </subcellularLocation>
</comment>
<keyword evidence="4" id="KW-0677">Repeat</keyword>
<dbReference type="RefSeq" id="XP_034108059.1">
    <property type="nucleotide sequence ID" value="XM_034252168.2"/>
</dbReference>
<dbReference type="InterPro" id="IPR017873">
    <property type="entry name" value="Cys-rich_GLG1_repeat_euk"/>
</dbReference>
<keyword evidence="5 9" id="KW-1133">Transmembrane helix</keyword>
<dbReference type="GeneID" id="117570484"/>
<evidence type="ECO:0000256" key="8">
    <source>
        <dbReference type="PROSITE-ProRule" id="PRU00622"/>
    </source>
</evidence>
<keyword evidence="6 9" id="KW-0472">Membrane</keyword>
<evidence type="ECO:0000256" key="4">
    <source>
        <dbReference type="ARBA" id="ARBA00022737"/>
    </source>
</evidence>
<feature type="repeat" description="Cys-rich GLG1" evidence="8">
    <location>
        <begin position="992"/>
        <end position="1052"/>
    </location>
</feature>
<dbReference type="Pfam" id="PF00839">
    <property type="entry name" value="Cys_rich_FGFR"/>
    <property type="match status" value="12"/>
</dbReference>
<dbReference type="PROSITE" id="PS51289">
    <property type="entry name" value="GLG1_C_RICH"/>
    <property type="match status" value="6"/>
</dbReference>
<sequence length="1131" mass="128123">MKCDFLLLFLWLSLAAAGDDNNNNNVDSTVAKFANVRIRRASIDVDNKAGNDAAAQHSIIDLPDCADLRKFCTHQASSDNLSMLECALSFSSSQLEALPDACQHALWLQQRQLQLPTWVEHTLLPNYCNAEQNKLQSCFNSVDLWGCLEDQRQQLPQSNTCQQQLRRAHASLGSDYANIGEFYTACGALVEQQKCGRMNVEHLPALLSQLGTVQCLMAQAQPIEANCKVAINAIELQRGMLELFRVCADDLSALCPQERAGTPGGYKCLVRHKNDPSLRTQCATQITLRDQQMGRDYRVSHGLAKACKDDIKQHHCRRGVSEDKQVRLAQILLCLETVSKNGTKLAPECLVELSDHRRMLMTDYQLSPELLNDCADDIPKFCAEQHKAQLVNGFTGTGGEIIHCLMEHVRARRAQHRVTSQCQRGLETLIKVSDAGEDWRVDPVLRRACKPVVDVACKDVEGGEARVMSCLMERIGTPVMRPECEQALLIIEYFVARDFKLDPQLYKHCRDDAIKYCRAKRQWDDVQDVQMDPERGPLILPCLHRMAYSEDKNQKLHNECFREVKRVMRQRAISVDLIPEVEDYCLSDLSLYCGENTKKGSEMECLQNRLEKLQPECKEVVTKYTEEEAANVELNPVIMAVCSEPMHQHCSDVLSSGNDNGNMMDCLIAHKNDPDLRKNLGCRAAIEHFQIISLKNYHFTTKFKEACRRYVTRHCTASATKNEVVACLSEVMRNDTIRGQRHQIPRECRQQVKAQLYQQRESISLDPKLANACQSELQKFCADQTGPGQVNKNALECLIQQTPRLGKACHHVVFMIKKSELGDSGTDYTLLSTCKDMVYKFCPDTESVKILDCLKKYKDDKSFDQRCHLVVVNRMIEQNTDYRFNPSLQSACGKNIDRYCSNIVASAQPNEELNGKVIKCLKEKFRQSKLDETCSQEMIKILQEQALNYKLNPVLQHFCKSEIQQLCQAPSEGDEHGQVEECLKTAFLKKQLINRECQLEVATLIAEDKADIQVDPILESACTVDLLRYCAKISSGNGRKLNCLRTLLRETPNSLELDCREKLKRRIEMFRNADDALAQPPEDMQQLVQQVVTSPARKFFLVILMSATGLVFLTGIFLGRATKRAMGLKNK</sequence>
<reference evidence="12" key="1">
    <citation type="submission" date="2025-08" db="UniProtKB">
        <authorList>
            <consortium name="RefSeq"/>
        </authorList>
    </citation>
    <scope>IDENTIFICATION</scope>
    <source>
        <strain evidence="12">15112-1751.03</strain>
        <tissue evidence="12">Whole Adult</tissue>
    </source>
</reference>
<feature type="repeat" description="Cys-rich GLG1" evidence="8">
    <location>
        <begin position="417"/>
        <end position="479"/>
    </location>
</feature>
<evidence type="ECO:0000256" key="2">
    <source>
        <dbReference type="ARBA" id="ARBA00022692"/>
    </source>
</evidence>
<evidence type="ECO:0000256" key="6">
    <source>
        <dbReference type="ARBA" id="ARBA00023136"/>
    </source>
</evidence>
<keyword evidence="2 9" id="KW-0812">Transmembrane</keyword>
<feature type="transmembrane region" description="Helical" evidence="9">
    <location>
        <begin position="1099"/>
        <end position="1119"/>
    </location>
</feature>
<evidence type="ECO:0000256" key="9">
    <source>
        <dbReference type="SAM" id="Phobius"/>
    </source>
</evidence>
<evidence type="ECO:0000256" key="7">
    <source>
        <dbReference type="ARBA" id="ARBA00023180"/>
    </source>
</evidence>
<dbReference type="GO" id="GO:0000139">
    <property type="term" value="C:Golgi membrane"/>
    <property type="evidence" value="ECO:0007669"/>
    <property type="project" value="InterPro"/>
</dbReference>
<dbReference type="InterPro" id="IPR039728">
    <property type="entry name" value="GLG1"/>
</dbReference>
<keyword evidence="11" id="KW-1185">Reference proteome</keyword>
<feature type="repeat" description="Cys-rich GLG1" evidence="8">
    <location>
        <begin position="743"/>
        <end position="806"/>
    </location>
</feature>
<feature type="signal peptide" evidence="10">
    <location>
        <begin position="1"/>
        <end position="17"/>
    </location>
</feature>
<dbReference type="CTD" id="2734"/>
<evidence type="ECO:0000313" key="11">
    <source>
        <dbReference type="Proteomes" id="UP000515160"/>
    </source>
</evidence>
<feature type="repeat" description="Cys-rich GLG1" evidence="8">
    <location>
        <begin position="612"/>
        <end position="675"/>
    </location>
</feature>
<keyword evidence="3 10" id="KW-0732">Signal</keyword>
<name>A0A6P8X4G3_DROAB</name>
<dbReference type="OrthoDB" id="2015434at2759"/>
<evidence type="ECO:0000313" key="12">
    <source>
        <dbReference type="RefSeq" id="XP_034108059.1"/>
    </source>
</evidence>
<evidence type="ECO:0000256" key="5">
    <source>
        <dbReference type="ARBA" id="ARBA00022989"/>
    </source>
</evidence>
<organism evidence="11 12">
    <name type="scientific">Drosophila albomicans</name>
    <name type="common">Fruit fly</name>
    <dbReference type="NCBI Taxonomy" id="7291"/>
    <lineage>
        <taxon>Eukaryota</taxon>
        <taxon>Metazoa</taxon>
        <taxon>Ecdysozoa</taxon>
        <taxon>Arthropoda</taxon>
        <taxon>Hexapoda</taxon>
        <taxon>Insecta</taxon>
        <taxon>Pterygota</taxon>
        <taxon>Neoptera</taxon>
        <taxon>Endopterygota</taxon>
        <taxon>Diptera</taxon>
        <taxon>Brachycera</taxon>
        <taxon>Muscomorpha</taxon>
        <taxon>Ephydroidea</taxon>
        <taxon>Drosophilidae</taxon>
        <taxon>Drosophila</taxon>
    </lineage>
</organism>
<dbReference type="GO" id="GO:0017134">
    <property type="term" value="F:fibroblast growth factor binding"/>
    <property type="evidence" value="ECO:0007669"/>
    <property type="project" value="TreeGrafter"/>
</dbReference>
<evidence type="ECO:0000256" key="1">
    <source>
        <dbReference type="ARBA" id="ARBA00004479"/>
    </source>
</evidence>
<evidence type="ECO:0000256" key="10">
    <source>
        <dbReference type="SAM" id="SignalP"/>
    </source>
</evidence>
<feature type="chain" id="PRO_5027850150" evidence="10">
    <location>
        <begin position="18"/>
        <end position="1131"/>
    </location>
</feature>
<dbReference type="PANTHER" id="PTHR11884:SF1">
    <property type="entry name" value="GOLGI APPARATUS PROTEIN 1"/>
    <property type="match status" value="1"/>
</dbReference>
<protein>
    <submittedName>
        <fullName evidence="12">Golgi apparatus protein 1 isoform X1</fullName>
    </submittedName>
</protein>
<accession>A0A6P8X4G3</accession>
<evidence type="ECO:0000256" key="3">
    <source>
        <dbReference type="ARBA" id="ARBA00022729"/>
    </source>
</evidence>
<feature type="repeat" description="Cys-rich GLG1" evidence="8">
    <location>
        <begin position="344"/>
        <end position="413"/>
    </location>
</feature>
<proteinExistence type="predicted"/>
<gene>
    <name evidence="12" type="primary">LOC117570484</name>
</gene>